<feature type="signal peptide" evidence="1">
    <location>
        <begin position="1"/>
        <end position="26"/>
    </location>
</feature>
<keyword evidence="3" id="KW-1185">Reference proteome</keyword>
<evidence type="ECO:0008006" key="4">
    <source>
        <dbReference type="Google" id="ProtNLM"/>
    </source>
</evidence>
<accession>A0A8R1ITP7</accession>
<sequence>MTLFFFFCRFPVCFLVFTFIWNSIASESLKDLDDDDDDSWKELNFALRADTNGTIKSAHITWTDRFDDSFAYAYTNENRSDLRYDKPRPEVFVRPKFIQDAFTQFLDFFQNITKIGFVRISIPVLKDDLKKLATRKKKTATKPHVDSFQFNSYDKTLYAEFFRLSSGIPKQLKIAFFYFSERSEKVLDGSILNHSKIRKIKKLDLGSVESDITDLQLHQLECESIYIRSSTITNEGINRILKEWQDGLRKTNYLKVVSDDVQKAEIMDGVPKRTLERDVWEIKNRFNVSATVIVSRVPSDMFDSKPTFEFDEK</sequence>
<reference evidence="3" key="1">
    <citation type="submission" date="2010-08" db="EMBL/GenBank/DDBJ databases">
        <authorList>
            <consortium name="Caenorhabditis japonica Sequencing Consortium"/>
            <person name="Wilson R.K."/>
        </authorList>
    </citation>
    <scope>NUCLEOTIDE SEQUENCE [LARGE SCALE GENOMIC DNA]</scope>
    <source>
        <strain evidence="3">DF5081</strain>
    </source>
</reference>
<evidence type="ECO:0000256" key="1">
    <source>
        <dbReference type="SAM" id="SignalP"/>
    </source>
</evidence>
<protein>
    <recommendedName>
        <fullName evidence="4">F-box associated domain-containing protein</fullName>
    </recommendedName>
</protein>
<keyword evidence="1" id="KW-0732">Signal</keyword>
<feature type="chain" id="PRO_5035804977" description="F-box associated domain-containing protein" evidence="1">
    <location>
        <begin position="27"/>
        <end position="313"/>
    </location>
</feature>
<name>A0A8R1ITP7_CAEJA</name>
<dbReference type="Proteomes" id="UP000005237">
    <property type="component" value="Unassembled WGS sequence"/>
</dbReference>
<dbReference type="EnsemblMetazoa" id="CJA36782.1">
    <property type="protein sequence ID" value="CJA36782.1"/>
    <property type="gene ID" value="WBGene00212629"/>
</dbReference>
<dbReference type="AlphaFoldDB" id="A0A8R1ITP7"/>
<dbReference type="OMA" id="QLECESI"/>
<organism evidence="2 3">
    <name type="scientific">Caenorhabditis japonica</name>
    <dbReference type="NCBI Taxonomy" id="281687"/>
    <lineage>
        <taxon>Eukaryota</taxon>
        <taxon>Metazoa</taxon>
        <taxon>Ecdysozoa</taxon>
        <taxon>Nematoda</taxon>
        <taxon>Chromadorea</taxon>
        <taxon>Rhabditida</taxon>
        <taxon>Rhabditina</taxon>
        <taxon>Rhabditomorpha</taxon>
        <taxon>Rhabditoidea</taxon>
        <taxon>Rhabditidae</taxon>
        <taxon>Peloderinae</taxon>
        <taxon>Caenorhabditis</taxon>
    </lineage>
</organism>
<dbReference type="PANTHER" id="PTHR21503:SF50">
    <property type="entry name" value="F-BOX DOMAIN-CONTAINING PROTEIN"/>
    <property type="match status" value="1"/>
</dbReference>
<evidence type="ECO:0000313" key="3">
    <source>
        <dbReference type="Proteomes" id="UP000005237"/>
    </source>
</evidence>
<reference evidence="2" key="2">
    <citation type="submission" date="2022-06" db="UniProtKB">
        <authorList>
            <consortium name="EnsemblMetazoa"/>
        </authorList>
    </citation>
    <scope>IDENTIFICATION</scope>
    <source>
        <strain evidence="2">DF5081</strain>
    </source>
</reference>
<proteinExistence type="predicted"/>
<dbReference type="PANTHER" id="PTHR21503">
    <property type="entry name" value="F-BOX-CONTAINING HYPOTHETICAL PROTEIN C.ELEGANS"/>
    <property type="match status" value="1"/>
</dbReference>
<evidence type="ECO:0000313" key="2">
    <source>
        <dbReference type="EnsemblMetazoa" id="CJA36782.1"/>
    </source>
</evidence>